<dbReference type="InterPro" id="IPR051924">
    <property type="entry name" value="GST_Kappa/NadH"/>
</dbReference>
<sequence>MRTVDYFHDTADPYSDLTSQILKVLCERYNIVVKPHLVSPPPDWAAPDRQRLIDYSRIDAARLASKAGLSFTDPGHQPSKEAIETASGALAAAINDGQFAAAAAPIGKWLWTGSGREPDASLNPDLLFEQGDRLRDELGHYLGGTFHYGGEWYWGIDRLHYLEARLRDEGAVSEQAPDSFIFPPPAVVDEPIGGGFKNAPDLHFYLSFRSPYTAISVNRVKALADAYGANLKLRFVLPMVMRGMQVPRAKGRYIIQDTAREARRLTVPFGKICDPVGEPVERGYSILPWAIEQGQGFAFTKSFLSGVWAEGIDAGTDKGLRTITERAGLDWGEARTLIGKDHWKAEAEDNRREMMSLGLWGVPSFRFGEVSAWGQDRLWVIEDAMKASLSAVRS</sequence>
<dbReference type="Pfam" id="PF01323">
    <property type="entry name" value="DSBA"/>
    <property type="match status" value="1"/>
</dbReference>
<evidence type="ECO:0000259" key="1">
    <source>
        <dbReference type="Pfam" id="PF01323"/>
    </source>
</evidence>
<dbReference type="OrthoDB" id="5244108at2"/>
<name>A0A399QTZ0_9PROT</name>
<evidence type="ECO:0000313" key="3">
    <source>
        <dbReference type="Proteomes" id="UP000265431"/>
    </source>
</evidence>
<dbReference type="EMBL" id="QWGB01000008">
    <property type="protein sequence ID" value="RIJ21655.1"/>
    <property type="molecule type" value="Genomic_DNA"/>
</dbReference>
<dbReference type="InterPro" id="IPR001853">
    <property type="entry name" value="DSBA-like_thioredoxin_dom"/>
</dbReference>
<protein>
    <submittedName>
        <fullName evidence="2">2-hydroxychromene-2-carboxylate isomerase</fullName>
    </submittedName>
</protein>
<dbReference type="RefSeq" id="WP_119380374.1">
    <property type="nucleotide sequence ID" value="NZ_QWGB01000008.1"/>
</dbReference>
<proteinExistence type="predicted"/>
<reference evidence="2 3" key="1">
    <citation type="submission" date="2018-08" db="EMBL/GenBank/DDBJ databases">
        <title>Henriciella mobilis sp. nov., isolated from seawater.</title>
        <authorList>
            <person name="Cheng H."/>
            <person name="Wu Y.-H."/>
            <person name="Xu X.-W."/>
            <person name="Guo L.-L."/>
        </authorList>
    </citation>
    <scope>NUCLEOTIDE SEQUENCE [LARGE SCALE GENOMIC DNA]</scope>
    <source>
        <strain evidence="2 3">CCUG66934</strain>
    </source>
</reference>
<dbReference type="Gene3D" id="3.40.30.10">
    <property type="entry name" value="Glutaredoxin"/>
    <property type="match status" value="2"/>
</dbReference>
<dbReference type="Proteomes" id="UP000265431">
    <property type="component" value="Unassembled WGS sequence"/>
</dbReference>
<dbReference type="PANTHER" id="PTHR42943">
    <property type="entry name" value="GLUTATHIONE S-TRANSFERASE KAPPA"/>
    <property type="match status" value="1"/>
</dbReference>
<accession>A0A399QTZ0</accession>
<dbReference type="AlphaFoldDB" id="A0A399QTZ0"/>
<evidence type="ECO:0000313" key="2">
    <source>
        <dbReference type="EMBL" id="RIJ21655.1"/>
    </source>
</evidence>
<dbReference type="GO" id="GO:0016853">
    <property type="term" value="F:isomerase activity"/>
    <property type="evidence" value="ECO:0007669"/>
    <property type="project" value="UniProtKB-KW"/>
</dbReference>
<dbReference type="InterPro" id="IPR036249">
    <property type="entry name" value="Thioredoxin-like_sf"/>
</dbReference>
<dbReference type="GO" id="GO:0016491">
    <property type="term" value="F:oxidoreductase activity"/>
    <property type="evidence" value="ECO:0007669"/>
    <property type="project" value="InterPro"/>
</dbReference>
<organism evidence="2 3">
    <name type="scientific">Henriciella barbarensis</name>
    <dbReference type="NCBI Taxonomy" id="86342"/>
    <lineage>
        <taxon>Bacteria</taxon>
        <taxon>Pseudomonadati</taxon>
        <taxon>Pseudomonadota</taxon>
        <taxon>Alphaproteobacteria</taxon>
        <taxon>Hyphomonadales</taxon>
        <taxon>Hyphomonadaceae</taxon>
        <taxon>Henriciella</taxon>
    </lineage>
</organism>
<keyword evidence="3" id="KW-1185">Reference proteome</keyword>
<dbReference type="PANTHER" id="PTHR42943:SF2">
    <property type="entry name" value="GLUTATHIONE S-TRANSFERASE KAPPA 1"/>
    <property type="match status" value="1"/>
</dbReference>
<feature type="domain" description="DSBA-like thioredoxin" evidence="1">
    <location>
        <begin position="202"/>
        <end position="385"/>
    </location>
</feature>
<comment type="caution">
    <text evidence="2">The sequence shown here is derived from an EMBL/GenBank/DDBJ whole genome shotgun (WGS) entry which is preliminary data.</text>
</comment>
<keyword evidence="2" id="KW-0413">Isomerase</keyword>
<gene>
    <name evidence="2" type="ORF">D1224_12930</name>
</gene>
<dbReference type="SUPFAM" id="SSF52833">
    <property type="entry name" value="Thioredoxin-like"/>
    <property type="match status" value="2"/>
</dbReference>